<keyword evidence="7" id="KW-1015">Disulfide bond</keyword>
<dbReference type="PROSITE" id="PS00999">
    <property type="entry name" value="SSI"/>
    <property type="match status" value="1"/>
</dbReference>
<comment type="subcellular location">
    <subcellularLocation>
        <location evidence="1">Secreted</location>
    </subcellularLocation>
</comment>
<evidence type="ECO:0000313" key="10">
    <source>
        <dbReference type="Proteomes" id="UP000199494"/>
    </source>
</evidence>
<evidence type="ECO:0000256" key="5">
    <source>
        <dbReference type="ARBA" id="ARBA00022690"/>
    </source>
</evidence>
<keyword evidence="10" id="KW-1185">Reference proteome</keyword>
<evidence type="ECO:0000256" key="4">
    <source>
        <dbReference type="ARBA" id="ARBA00022525"/>
    </source>
</evidence>
<name>A0A1G6IH14_9PSEU</name>
<dbReference type="OrthoDB" id="4567948at2"/>
<evidence type="ECO:0000256" key="3">
    <source>
        <dbReference type="ARBA" id="ARBA00011738"/>
    </source>
</evidence>
<gene>
    <name evidence="9" type="ORF">SAMN05421630_101255</name>
</gene>
<sequence>MFAAGSVAACAITMVCATGPAPASHSALTLTLQTTDGAARTVQLNCDPASGTHPKAEEACAALSEADGKFGSLVKTSVACPMIYAPLEATARGHWQGSPVDYTTEYANSCVAGAESEGVFAF</sequence>
<dbReference type="Proteomes" id="UP000199494">
    <property type="component" value="Unassembled WGS sequence"/>
</dbReference>
<evidence type="ECO:0000256" key="2">
    <source>
        <dbReference type="ARBA" id="ARBA00010472"/>
    </source>
</evidence>
<dbReference type="GO" id="GO:0004867">
    <property type="term" value="F:serine-type endopeptidase inhibitor activity"/>
    <property type="evidence" value="ECO:0007669"/>
    <property type="project" value="UniProtKB-KW"/>
</dbReference>
<proteinExistence type="inferred from homology"/>
<comment type="subunit">
    <text evidence="3">Homodimer.</text>
</comment>
<dbReference type="SUPFAM" id="SSF55399">
    <property type="entry name" value="Subtilisin inhibitor"/>
    <property type="match status" value="1"/>
</dbReference>
<evidence type="ECO:0000256" key="1">
    <source>
        <dbReference type="ARBA" id="ARBA00004613"/>
    </source>
</evidence>
<keyword evidence="6 8" id="KW-0722">Serine protease inhibitor</keyword>
<dbReference type="InterPro" id="IPR020054">
    <property type="entry name" value="Prot_inh_SSI_I16_CS"/>
</dbReference>
<dbReference type="PRINTS" id="PR00294">
    <property type="entry name" value="SSBTLNINHBTR"/>
</dbReference>
<dbReference type="InterPro" id="IPR036819">
    <property type="entry name" value="Subtilisin_inhibitor-like_sf"/>
</dbReference>
<dbReference type="AlphaFoldDB" id="A0A1G6IH14"/>
<dbReference type="GO" id="GO:0005576">
    <property type="term" value="C:extracellular region"/>
    <property type="evidence" value="ECO:0007669"/>
    <property type="project" value="UniProtKB-SubCell"/>
</dbReference>
<evidence type="ECO:0000256" key="7">
    <source>
        <dbReference type="ARBA" id="ARBA00023157"/>
    </source>
</evidence>
<dbReference type="Gene3D" id="3.30.350.10">
    <property type="entry name" value="Subtilisin inhibitor-like"/>
    <property type="match status" value="1"/>
</dbReference>
<evidence type="ECO:0000256" key="8">
    <source>
        <dbReference type="RuleBase" id="RU003471"/>
    </source>
</evidence>
<organism evidence="9 10">
    <name type="scientific">Prauserella marina</name>
    <dbReference type="NCBI Taxonomy" id="530584"/>
    <lineage>
        <taxon>Bacteria</taxon>
        <taxon>Bacillati</taxon>
        <taxon>Actinomycetota</taxon>
        <taxon>Actinomycetes</taxon>
        <taxon>Pseudonocardiales</taxon>
        <taxon>Pseudonocardiaceae</taxon>
        <taxon>Prauserella</taxon>
    </lineage>
</organism>
<evidence type="ECO:0000256" key="6">
    <source>
        <dbReference type="ARBA" id="ARBA00022900"/>
    </source>
</evidence>
<reference evidence="9 10" key="1">
    <citation type="submission" date="2016-10" db="EMBL/GenBank/DDBJ databases">
        <authorList>
            <person name="de Groot N.N."/>
        </authorList>
    </citation>
    <scope>NUCLEOTIDE SEQUENCE [LARGE SCALE GENOMIC DNA]</scope>
    <source>
        <strain evidence="9 10">CGMCC 4.5506</strain>
    </source>
</reference>
<dbReference type="STRING" id="530584.SAMN05421630_101255"/>
<dbReference type="InterPro" id="IPR023549">
    <property type="entry name" value="Subtilisin_inhibitor"/>
</dbReference>
<dbReference type="InterPro" id="IPR000691">
    <property type="entry name" value="Prot_inh_I16_SSI"/>
</dbReference>
<accession>A0A1G6IH14</accession>
<keyword evidence="4" id="KW-0964">Secreted</keyword>
<dbReference type="EMBL" id="FMZE01000001">
    <property type="protein sequence ID" value="SDC05683.1"/>
    <property type="molecule type" value="Genomic_DNA"/>
</dbReference>
<protein>
    <submittedName>
        <fullName evidence="9">Subtilisin inhibitor-like</fullName>
    </submittedName>
</protein>
<dbReference type="Pfam" id="PF00720">
    <property type="entry name" value="SSI"/>
    <property type="match status" value="1"/>
</dbReference>
<evidence type="ECO:0000313" key="9">
    <source>
        <dbReference type="EMBL" id="SDC05683.1"/>
    </source>
</evidence>
<keyword evidence="5 8" id="KW-0646">Protease inhibitor</keyword>
<comment type="similarity">
    <text evidence="2 8">Belongs to the protease inhibitor I16 (SSI) family.</text>
</comment>